<evidence type="ECO:0000313" key="3">
    <source>
        <dbReference type="Proteomes" id="UP000290649"/>
    </source>
</evidence>
<evidence type="ECO:0000256" key="1">
    <source>
        <dbReference type="SAM" id="Phobius"/>
    </source>
</evidence>
<evidence type="ECO:0000313" key="2">
    <source>
        <dbReference type="EMBL" id="RXI99532.1"/>
    </source>
</evidence>
<feature type="transmembrane region" description="Helical" evidence="1">
    <location>
        <begin position="160"/>
        <end position="182"/>
    </location>
</feature>
<keyword evidence="1" id="KW-0472">Membrane</keyword>
<proteinExistence type="predicted"/>
<accession>A0A4Q0VRJ9</accession>
<feature type="transmembrane region" description="Helical" evidence="1">
    <location>
        <begin position="6"/>
        <end position="25"/>
    </location>
</feature>
<keyword evidence="1" id="KW-0812">Transmembrane</keyword>
<dbReference type="AlphaFoldDB" id="A0A4Q0VRJ9"/>
<dbReference type="EMBL" id="QOUX01000045">
    <property type="protein sequence ID" value="RXI99532.1"/>
    <property type="molecule type" value="Genomic_DNA"/>
</dbReference>
<dbReference type="RefSeq" id="WP_129079043.1">
    <property type="nucleotide sequence ID" value="NZ_QOUX01000045.1"/>
</dbReference>
<keyword evidence="3" id="KW-1185">Reference proteome</keyword>
<feature type="transmembrane region" description="Helical" evidence="1">
    <location>
        <begin position="194"/>
        <end position="212"/>
    </location>
</feature>
<comment type="caution">
    <text evidence="2">The sequence shown here is derived from an EMBL/GenBank/DDBJ whole genome shotgun (WGS) entry which is preliminary data.</text>
</comment>
<sequence>MAIVIIYPIILWVCSSFFKSVGWSVKNYLGVEVPYSLGLGVFIAILYFSFLLNAVFFLYLSVLYVTGFIDDRFGTKYPKGLKGHVSLFFRTGRVTTGFLKLVSTLAVSFSVIFLVEGGIMEKLTMFLLLVLPPHVMNLFDTRPLRVWKVMSIHLLFFLPLFYQMTLSTILSLLFIALCLMYFEGTRKGMLGDNGATLLGGVLSVVAIVHLSITWQWLLISFYLLIILITERFSISEWIEKTPLLRKIDRWGVS</sequence>
<organism evidence="2 3">
    <name type="scientific">Anaerobacillus alkaliphilus</name>
    <dbReference type="NCBI Taxonomy" id="1548597"/>
    <lineage>
        <taxon>Bacteria</taxon>
        <taxon>Bacillati</taxon>
        <taxon>Bacillota</taxon>
        <taxon>Bacilli</taxon>
        <taxon>Bacillales</taxon>
        <taxon>Bacillaceae</taxon>
        <taxon>Anaerobacillus</taxon>
    </lineage>
</organism>
<dbReference type="Proteomes" id="UP000290649">
    <property type="component" value="Unassembled WGS sequence"/>
</dbReference>
<dbReference type="OrthoDB" id="2679245at2"/>
<reference evidence="2 3" key="1">
    <citation type="journal article" date="2019" name="Int. J. Syst. Evol. Microbiol.">
        <title>Anaerobacillus alkaliphilus sp. nov., a novel alkaliphilic and moderately halophilic bacterium.</title>
        <authorList>
            <person name="Borsodi A.K."/>
            <person name="Aszalos J.M."/>
            <person name="Bihari P."/>
            <person name="Nagy I."/>
            <person name="Schumann P."/>
            <person name="Sproer C."/>
            <person name="Kovacs A.L."/>
            <person name="Boka K."/>
            <person name="Dobosy P."/>
            <person name="Ovari M."/>
            <person name="Szili-Kovacs T."/>
            <person name="Toth E."/>
        </authorList>
    </citation>
    <scope>NUCLEOTIDE SEQUENCE [LARGE SCALE GENOMIC DNA]</scope>
    <source>
        <strain evidence="2 3">B16-10</strain>
    </source>
</reference>
<keyword evidence="1" id="KW-1133">Transmembrane helix</keyword>
<name>A0A4Q0VRJ9_9BACI</name>
<gene>
    <name evidence="2" type="ORF">DS745_15060</name>
</gene>
<feature type="transmembrane region" description="Helical" evidence="1">
    <location>
        <begin position="37"/>
        <end position="60"/>
    </location>
</feature>
<feature type="transmembrane region" description="Helical" evidence="1">
    <location>
        <begin position="97"/>
        <end position="116"/>
    </location>
</feature>
<protein>
    <submittedName>
        <fullName evidence="2">Uncharacterized protein</fullName>
    </submittedName>
</protein>